<dbReference type="PRINTS" id="PR01488">
    <property type="entry name" value="RTXTOXINA"/>
</dbReference>
<dbReference type="GO" id="GO:0090729">
    <property type="term" value="F:toxin activity"/>
    <property type="evidence" value="ECO:0007669"/>
    <property type="project" value="UniProtKB-KW"/>
</dbReference>
<dbReference type="Pfam" id="PF00353">
    <property type="entry name" value="HemolysinCabind"/>
    <property type="match status" value="16"/>
</dbReference>
<sequence length="2302" mass="239903">MPKSKFSDSNLNKFEVYNNSVEYQNSTSSTTITYNSPQFFSLARDYLLGKIPDVDLTLNGAYGIGAYALEGKLELNPKNGFKKITGEVTANFTKYGVTITPVEREHFIGAAVTGGAYGNIVGFSAGVYGTNQLGISIVNGHYYAETSVDLKIGLAFGNIDYTHKYLTDLEAVFEEIGDLPEIKALEDYVGNLDNEQGAVVRSKEGFDIVQSSGVLDSDTLRDRVEKALAAGFSAHEVAAGIQLGAELNGPETAISFTPEPRSGFNYGAGDRGDRGIETGESGSPYGGANAGTGSSGGSSGSDDSGDVISGESGGDGGNSYEDPTGGTNSGGGRYGGNSSGHTGFEGSPELPGQRGGYNSALPLVIDLDNDGLELTLLEGSFTEFDFDDDGFAERTAWISPDDALLFWDEMGDGQVHRAAQVAFANLTIDNEDDSDLEAIATVFDSNGDGKFNDSDTKWSEFKLWQDRDSDGVVDQGELKSLSEHRISEINLTSSNDALVMLADGTSINGFADATTSDGKTLSVGDVALSFSNWGVRHSTDTDGNHTIEYEGAEASVENVTKQKVFADTEGTVGLNLGEDIRVNDGSLNSSEWSSVVGNAFSNTINASNKLEDVLLEGRGGNDILTGGAGNDILIGGAGADRIVGGSGNDTLIVDIEDLTSGNVSGGDGYDTLEFDGVSNLALELSMHQIEAAVGGAGNDTLHGDDDNLQFWSEIATLNANGSFSPGWVKIGYHLDGGAGNDTLIGAANADQLIGGTGNDLLQGNAGNDSLSGGNGNDTLQGGQGNDVYFYNRGDGDDIIVETGSLVNSDGYGGDSLSLGAGIALSDLNIRIDNNDLLISFFAESQEDKKFAAELGLSDLTGSIRVKNWTDSSGNSRIEYLSLADGTVIEIKEMNFSSLGDGSGNNTLTSGKDFSQAGAGDDIVALGSGDDIAFGGAGNDQLIAGDGEDFILGQEGNDTLYGGEGDDRLDGGGGNDSLFGGSGTDSLAGGDGDDILLGFDDNPANDARDSGDLLIGGKGNDLLYGAGGDDTYIYNLGDGHDTIIETGHGNKGDVLAFGDGISIENLSFALPVSESDTETATNLTIQVSDGEESPTSISGSIVVSNWSGPVSYYDPGSLLQGGTGESPIPLNRRIEILTFSNGDQYWIGHINRFQMGGSDGETLQGVNIAGGANDFINAGDGNDIIHGGEGHDSLLGGNGADWIYADAGHDILLGGADNDRLFGGSGNDLLDAGKGDDWQYLYGEAGDDTYLIRREIGKGLIDNQAETADGGNDTVLFHDLTLSDLELSKVNHNNANGYVLTFKWGDIGGPSGELQVSNNAQFIERFQFSDGTTLGFINVRDDGRVELLGTDDNDLIIGSTADDIIYGGAGDDTIDAGAGTGAGLQHLRGDGGNDTFLVGKDSGSSLIYEEAEAGTDTVAFKDLSLRDLTFTHHDYGISDPRGKALKVSWSSGEISGATYVANEAAHIERFEFADGTAVKSIKLRSDGRIELIGTDDNGVINGTNLDDIIIGSNLDDIINGGAGNDTIDAGAGTGESWQHVRGDGGDDTFLIGRNSGSTFVFEAADAGTDTIRFKDLDLGSFNFAHHDYGTSDPRGNALELSWEDGDQTGSIHVANEAIDIERFQFADGTTVKSIKLRTDGRIELIGTADDDIITGSGNDEIITAGAGNDLIDAGAGNGSWQHVRGDGGDDTYLIGKNSGSTMLIEAAGAGTDTVRFKDLNLKDLSIGFHDYGASDPRGKALDLAWSNGELHIANQALDIERFEFADGTSIKSIKLTTDGRLELVGTSGNDAITGSVLDDIINGGAGNDLIDAGAGNGSWQHVRGDGGDDTYLIGKNGGSTMLIEATAAGTDTVRFKDLNLKDLSIGFHDYGASDPRGKALDLAWNNGELHIANQALDIERFEFADGTSIKSIKVTTDGRLELVGTSGNDVITGSALDDIITGGAGNDVIDAGAGNGSWQHVRGNGGDDTYLIGKNSGSTMLIEATAAGTDTVRFKDLSLKDLTIGYHDYGASDPRGKALDLAWNNGELHIANQALDVEHFEFADGTKLDSIKVTTDGRLELVGTSGNDVITGSALDDIITGGAGNDVIDAGAGNGSWQHVRGNGGDDTYLIGKNSGSTMLIEATAAGTDTVRFKDLSLKDLTIGYHDYGASDPRGKALDLAWNNGELHIANQALDVEHFVFADGTSLSSINVVADGRAELKGTAGADKIVGLDANDLINGGAGDDTFVFNANSGHDVIRDFTAGSGSEDVIEFEGGIFSNFQNVIAAAVDNGSSTTIHLNADTSILLQNVDISDLHQDDFRFI</sequence>
<name>A0A1M7D873_9HYPH</name>
<dbReference type="GO" id="GO:0005509">
    <property type="term" value="F:calcium ion binding"/>
    <property type="evidence" value="ECO:0007669"/>
    <property type="project" value="InterPro"/>
</dbReference>
<keyword evidence="5" id="KW-0677">Repeat</keyword>
<dbReference type="InterPro" id="IPR010566">
    <property type="entry name" value="Haemolys_ca-bd"/>
</dbReference>
<dbReference type="InterPro" id="IPR018511">
    <property type="entry name" value="Hemolysin-typ_Ca-bd_CS"/>
</dbReference>
<dbReference type="OrthoDB" id="8479154at2"/>
<proteinExistence type="predicted"/>
<feature type="domain" description="Haemolysin-type calcium binding-related" evidence="9">
    <location>
        <begin position="860"/>
        <end position="888"/>
    </location>
</feature>
<dbReference type="InterPro" id="IPR050557">
    <property type="entry name" value="RTX_toxin/Mannuronan_C5-epim"/>
</dbReference>
<dbReference type="InterPro" id="IPR003995">
    <property type="entry name" value="RTX_toxin_determinant-A"/>
</dbReference>
<comment type="subcellular location">
    <subcellularLocation>
        <location evidence="1">Membrane</location>
    </subcellularLocation>
    <subcellularLocation>
        <location evidence="2">Secreted</location>
    </subcellularLocation>
</comment>
<feature type="compositionally biased region" description="Gly residues" evidence="8">
    <location>
        <begin position="284"/>
        <end position="299"/>
    </location>
</feature>
<evidence type="ECO:0000313" key="10">
    <source>
        <dbReference type="EMBL" id="SHL75644.1"/>
    </source>
</evidence>
<evidence type="ECO:0000256" key="8">
    <source>
        <dbReference type="SAM" id="MobiDB-lite"/>
    </source>
</evidence>
<protein>
    <submittedName>
        <fullName evidence="10">Ca2+-binding protein, RTX toxin-related</fullName>
    </submittedName>
</protein>
<evidence type="ECO:0000256" key="7">
    <source>
        <dbReference type="ARBA" id="ARBA00023136"/>
    </source>
</evidence>
<dbReference type="PRINTS" id="PR00313">
    <property type="entry name" value="CABNDNGRPT"/>
</dbReference>
<dbReference type="EMBL" id="FRBW01000001">
    <property type="protein sequence ID" value="SHL75644.1"/>
    <property type="molecule type" value="Genomic_DNA"/>
</dbReference>
<dbReference type="GO" id="GO:0005576">
    <property type="term" value="C:extracellular region"/>
    <property type="evidence" value="ECO:0007669"/>
    <property type="project" value="UniProtKB-SubCell"/>
</dbReference>
<dbReference type="STRING" id="735517.SAMN05444272_1401"/>
<evidence type="ECO:0000256" key="6">
    <source>
        <dbReference type="ARBA" id="ARBA00023026"/>
    </source>
</evidence>
<evidence type="ECO:0000256" key="4">
    <source>
        <dbReference type="ARBA" id="ARBA00022656"/>
    </source>
</evidence>
<dbReference type="Gene3D" id="2.150.10.10">
    <property type="entry name" value="Serralysin-like metalloprotease, C-terminal"/>
    <property type="match status" value="12"/>
</dbReference>
<feature type="compositionally biased region" description="Low complexity" evidence="8">
    <location>
        <begin position="300"/>
        <end position="310"/>
    </location>
</feature>
<evidence type="ECO:0000313" key="11">
    <source>
        <dbReference type="Proteomes" id="UP000186002"/>
    </source>
</evidence>
<evidence type="ECO:0000256" key="1">
    <source>
        <dbReference type="ARBA" id="ARBA00004370"/>
    </source>
</evidence>
<evidence type="ECO:0000256" key="2">
    <source>
        <dbReference type="ARBA" id="ARBA00004613"/>
    </source>
</evidence>
<dbReference type="InterPro" id="IPR018247">
    <property type="entry name" value="EF_Hand_1_Ca_BS"/>
</dbReference>
<dbReference type="Proteomes" id="UP000186002">
    <property type="component" value="Unassembled WGS sequence"/>
</dbReference>
<dbReference type="SUPFAM" id="SSF51120">
    <property type="entry name" value="beta-Roll"/>
    <property type="match status" value="12"/>
</dbReference>
<dbReference type="InterPro" id="IPR011049">
    <property type="entry name" value="Serralysin-like_metalloprot_C"/>
</dbReference>
<feature type="region of interest" description="Disordered" evidence="8">
    <location>
        <begin position="251"/>
        <end position="355"/>
    </location>
</feature>
<accession>A0A1M7D873</accession>
<dbReference type="PANTHER" id="PTHR38340:SF1">
    <property type="entry name" value="S-LAYER PROTEIN"/>
    <property type="match status" value="1"/>
</dbReference>
<keyword evidence="4" id="KW-0800">Toxin</keyword>
<gene>
    <name evidence="10" type="ORF">SAMN05444272_1401</name>
</gene>
<dbReference type="PANTHER" id="PTHR38340">
    <property type="entry name" value="S-LAYER PROTEIN"/>
    <property type="match status" value="1"/>
</dbReference>
<dbReference type="GO" id="GO:0016020">
    <property type="term" value="C:membrane"/>
    <property type="evidence" value="ECO:0007669"/>
    <property type="project" value="UniProtKB-SubCell"/>
</dbReference>
<dbReference type="InterPro" id="IPR001343">
    <property type="entry name" value="Hemolysn_Ca-bd"/>
</dbReference>
<evidence type="ECO:0000259" key="9">
    <source>
        <dbReference type="Pfam" id="PF06594"/>
    </source>
</evidence>
<dbReference type="PROSITE" id="PS00330">
    <property type="entry name" value="HEMOLYSIN_CALCIUM"/>
    <property type="match status" value="10"/>
</dbReference>
<feature type="compositionally biased region" description="Gly residues" evidence="8">
    <location>
        <begin position="970"/>
        <end position="982"/>
    </location>
</feature>
<organism evidence="10 11">
    <name type="scientific">Roseibium suaedae</name>
    <dbReference type="NCBI Taxonomy" id="735517"/>
    <lineage>
        <taxon>Bacteria</taxon>
        <taxon>Pseudomonadati</taxon>
        <taxon>Pseudomonadota</taxon>
        <taxon>Alphaproteobacteria</taxon>
        <taxon>Hyphomicrobiales</taxon>
        <taxon>Stappiaceae</taxon>
        <taxon>Roseibium</taxon>
    </lineage>
</organism>
<keyword evidence="11" id="KW-1185">Reference proteome</keyword>
<feature type="compositionally biased region" description="Gly residues" evidence="8">
    <location>
        <begin position="327"/>
        <end position="338"/>
    </location>
</feature>
<keyword evidence="7" id="KW-0472">Membrane</keyword>
<feature type="region of interest" description="Disordered" evidence="8">
    <location>
        <begin position="953"/>
        <end position="983"/>
    </location>
</feature>
<dbReference type="RefSeq" id="WP_084081758.1">
    <property type="nucleotide sequence ID" value="NZ_FRBW01000001.1"/>
</dbReference>
<evidence type="ECO:0000256" key="3">
    <source>
        <dbReference type="ARBA" id="ARBA00022525"/>
    </source>
</evidence>
<evidence type="ECO:0000256" key="5">
    <source>
        <dbReference type="ARBA" id="ARBA00022737"/>
    </source>
</evidence>
<reference evidence="10 11" key="1">
    <citation type="submission" date="2016-11" db="EMBL/GenBank/DDBJ databases">
        <authorList>
            <person name="Jaros S."/>
            <person name="Januszkiewicz K."/>
            <person name="Wedrychowicz H."/>
        </authorList>
    </citation>
    <scope>NUCLEOTIDE SEQUENCE [LARGE SCALE GENOMIC DNA]</scope>
    <source>
        <strain evidence="10 11">DSM 22153</strain>
    </source>
</reference>
<keyword evidence="6" id="KW-0843">Virulence</keyword>
<dbReference type="Pfam" id="PF06594">
    <property type="entry name" value="HCBP_related"/>
    <property type="match status" value="1"/>
</dbReference>
<dbReference type="PROSITE" id="PS00018">
    <property type="entry name" value="EF_HAND_1"/>
    <property type="match status" value="1"/>
</dbReference>
<keyword evidence="3" id="KW-0964">Secreted</keyword>